<dbReference type="GeneID" id="106808391"/>
<dbReference type="InterPro" id="IPR043970">
    <property type="entry name" value="FUZ/MON1/HPS1_longin_3"/>
</dbReference>
<name>A0ABM1E345_PRICU</name>
<gene>
    <name evidence="3" type="primary">LOC106808391</name>
</gene>
<dbReference type="RefSeq" id="XP_014666616.1">
    <property type="nucleotide sequence ID" value="XM_014811130.1"/>
</dbReference>
<dbReference type="Proteomes" id="UP000695022">
    <property type="component" value="Unplaced"/>
</dbReference>
<evidence type="ECO:0000313" key="2">
    <source>
        <dbReference type="Proteomes" id="UP000695022"/>
    </source>
</evidence>
<evidence type="ECO:0000259" key="1">
    <source>
        <dbReference type="Pfam" id="PF19038"/>
    </source>
</evidence>
<dbReference type="Pfam" id="PF19038">
    <property type="entry name" value="Fuz_longin_3"/>
    <property type="match status" value="1"/>
</dbReference>
<dbReference type="PANTHER" id="PTHR12761">
    <property type="entry name" value="HERMANSKY-PUDLAK SYNDROME PROTEIN 1"/>
    <property type="match status" value="1"/>
</dbReference>
<dbReference type="PANTHER" id="PTHR12761:SF1">
    <property type="entry name" value="BLOC-3 COMPLEX MEMBER HPS1"/>
    <property type="match status" value="1"/>
</dbReference>
<accession>A0ABM1E345</accession>
<sequence length="211" mass="23685">MSLTRASGATVALSDGGENALEGLRSALRELHRALYFPARLPCPVDLEAVFSIQGVIRDSLHDCREQLVVSAKNNLMMTSFQQKYPGLLHFLYVDRLSHQLTAPSLHGSKSDAHLKDKVWAAMKQAHKYLKRGCSSSRWRMHDIYYSYFLWFEDGSGNPLPANLANCSALRHSEPGMLGSDIYRLMRRELFESVMLLLRAAVSAPHLASTH</sequence>
<proteinExistence type="predicted"/>
<dbReference type="InterPro" id="IPR026053">
    <property type="entry name" value="HPS1"/>
</dbReference>
<protein>
    <submittedName>
        <fullName evidence="3">Hermansky-Pudlak syndrome 1 protein homolog</fullName>
    </submittedName>
</protein>
<evidence type="ECO:0000313" key="3">
    <source>
        <dbReference type="RefSeq" id="XP_014666616.1"/>
    </source>
</evidence>
<organism evidence="2 3">
    <name type="scientific">Priapulus caudatus</name>
    <name type="common">Priapulid worm</name>
    <dbReference type="NCBI Taxonomy" id="37621"/>
    <lineage>
        <taxon>Eukaryota</taxon>
        <taxon>Metazoa</taxon>
        <taxon>Ecdysozoa</taxon>
        <taxon>Scalidophora</taxon>
        <taxon>Priapulida</taxon>
        <taxon>Priapulimorpha</taxon>
        <taxon>Priapulimorphida</taxon>
        <taxon>Priapulidae</taxon>
        <taxon>Priapulus</taxon>
    </lineage>
</organism>
<reference evidence="3" key="1">
    <citation type="submission" date="2025-08" db="UniProtKB">
        <authorList>
            <consortium name="RefSeq"/>
        </authorList>
    </citation>
    <scope>IDENTIFICATION</scope>
</reference>
<feature type="domain" description="FUZ/MON1/HPS1 third Longin" evidence="1">
    <location>
        <begin position="87"/>
        <end position="154"/>
    </location>
</feature>
<keyword evidence="2" id="KW-1185">Reference proteome</keyword>